<feature type="coiled-coil region" evidence="6">
    <location>
        <begin position="302"/>
        <end position="336"/>
    </location>
</feature>
<evidence type="ECO:0000259" key="7">
    <source>
        <dbReference type="PROSITE" id="PS50950"/>
    </source>
</evidence>
<evidence type="ECO:0000256" key="4">
    <source>
        <dbReference type="ARBA" id="ARBA00023125"/>
    </source>
</evidence>
<proteinExistence type="predicted"/>
<dbReference type="InterPro" id="IPR026516">
    <property type="entry name" value="THAP1/10"/>
</dbReference>
<feature type="coiled-coil region" evidence="6">
    <location>
        <begin position="177"/>
        <end position="214"/>
    </location>
</feature>
<dbReference type="PANTHER" id="PTHR46600">
    <property type="entry name" value="THAP DOMAIN-CONTAINING"/>
    <property type="match status" value="1"/>
</dbReference>
<dbReference type="Pfam" id="PF05485">
    <property type="entry name" value="THAP"/>
    <property type="match status" value="1"/>
</dbReference>
<name>A0A9P0AA66_BEMTA</name>
<evidence type="ECO:0000256" key="6">
    <source>
        <dbReference type="SAM" id="Coils"/>
    </source>
</evidence>
<evidence type="ECO:0000313" key="8">
    <source>
        <dbReference type="EMBL" id="CAH0387080.1"/>
    </source>
</evidence>
<dbReference type="SUPFAM" id="SSF57716">
    <property type="entry name" value="Glucocorticoid receptor-like (DNA-binding domain)"/>
    <property type="match status" value="1"/>
</dbReference>
<gene>
    <name evidence="8" type="ORF">BEMITA_LOCUS6134</name>
</gene>
<feature type="domain" description="THAP-type" evidence="7">
    <location>
        <begin position="6"/>
        <end position="93"/>
    </location>
</feature>
<evidence type="ECO:0000256" key="2">
    <source>
        <dbReference type="ARBA" id="ARBA00022771"/>
    </source>
</evidence>
<keyword evidence="1" id="KW-0479">Metal-binding</keyword>
<dbReference type="KEGG" id="btab:109032380"/>
<keyword evidence="3" id="KW-0862">Zinc</keyword>
<dbReference type="AlphaFoldDB" id="A0A9P0AA66"/>
<evidence type="ECO:0000313" key="9">
    <source>
        <dbReference type="Proteomes" id="UP001152759"/>
    </source>
</evidence>
<dbReference type="SMART" id="SM00980">
    <property type="entry name" value="THAP"/>
    <property type="match status" value="1"/>
</dbReference>
<dbReference type="PROSITE" id="PS50950">
    <property type="entry name" value="ZF_THAP"/>
    <property type="match status" value="1"/>
</dbReference>
<evidence type="ECO:0000256" key="1">
    <source>
        <dbReference type="ARBA" id="ARBA00022723"/>
    </source>
</evidence>
<dbReference type="Proteomes" id="UP001152759">
    <property type="component" value="Chromosome 3"/>
</dbReference>
<feature type="coiled-coil region" evidence="6">
    <location>
        <begin position="372"/>
        <end position="402"/>
    </location>
</feature>
<organism evidence="8 9">
    <name type="scientific">Bemisia tabaci</name>
    <name type="common">Sweetpotato whitefly</name>
    <name type="synonym">Aleurodes tabaci</name>
    <dbReference type="NCBI Taxonomy" id="7038"/>
    <lineage>
        <taxon>Eukaryota</taxon>
        <taxon>Metazoa</taxon>
        <taxon>Ecdysozoa</taxon>
        <taxon>Arthropoda</taxon>
        <taxon>Hexapoda</taxon>
        <taxon>Insecta</taxon>
        <taxon>Pterygota</taxon>
        <taxon>Neoptera</taxon>
        <taxon>Paraneoptera</taxon>
        <taxon>Hemiptera</taxon>
        <taxon>Sternorrhyncha</taxon>
        <taxon>Aleyrodoidea</taxon>
        <taxon>Aleyrodidae</taxon>
        <taxon>Aleyrodinae</taxon>
        <taxon>Bemisia</taxon>
    </lineage>
</organism>
<reference evidence="8" key="1">
    <citation type="submission" date="2021-12" db="EMBL/GenBank/DDBJ databases">
        <authorList>
            <person name="King R."/>
        </authorList>
    </citation>
    <scope>NUCLEOTIDE SEQUENCE</scope>
</reference>
<dbReference type="InterPro" id="IPR006612">
    <property type="entry name" value="THAP_Znf"/>
</dbReference>
<dbReference type="SMART" id="SM00692">
    <property type="entry name" value="DM3"/>
    <property type="match status" value="1"/>
</dbReference>
<keyword evidence="2 5" id="KW-0863">Zinc-finger</keyword>
<dbReference type="GO" id="GO:0043565">
    <property type="term" value="F:sequence-specific DNA binding"/>
    <property type="evidence" value="ECO:0007669"/>
    <property type="project" value="InterPro"/>
</dbReference>
<evidence type="ECO:0000256" key="5">
    <source>
        <dbReference type="PROSITE-ProRule" id="PRU00309"/>
    </source>
</evidence>
<keyword evidence="9" id="KW-1185">Reference proteome</keyword>
<keyword evidence="6" id="KW-0175">Coiled coil</keyword>
<dbReference type="GO" id="GO:0008270">
    <property type="term" value="F:zinc ion binding"/>
    <property type="evidence" value="ECO:0007669"/>
    <property type="project" value="UniProtKB-KW"/>
</dbReference>
<protein>
    <recommendedName>
        <fullName evidence="7">THAP-type domain-containing protein</fullName>
    </recommendedName>
</protein>
<accession>A0A9P0AA66</accession>
<evidence type="ECO:0000256" key="3">
    <source>
        <dbReference type="ARBA" id="ARBA00022833"/>
    </source>
</evidence>
<dbReference type="PANTHER" id="PTHR46600:SF11">
    <property type="entry name" value="THAP DOMAIN-CONTAINING PROTEIN 10"/>
    <property type="match status" value="1"/>
</dbReference>
<keyword evidence="4 5" id="KW-0238">DNA-binding</keyword>
<sequence length="405" mass="46935">MNRADSPRFCASFDCPNDSTTGRDKSFFTFPLDVKNCRIWIKNSGRKDLANKHPSQLYQHFYLCSDHFEDSAFVSRFCIRRRRLTANAIPTLFSNSLSEVSSRGMKRKLKVPSTGTKRKKVSILEADGKATHEHIRAENLCRVENNEDEAKVVLDCHYPRMGTFPEQEGCIHETKSYGNLAKQVQELSQEVLRLKALKVENEKLKAEKIEQSALHKKTLAVMEGQVQYETKVRQMWKSNLEKLGLPVEDLDNQELFFRRVLSSPNFMKTLTQRIVSGNISKNFEKPSRGNLRASLKLLRSQVTTLEVERSALRATCAQLSAEKEEAMQSLDYFKENYDRLLRDQINLEKQQELLVTKNDELLSRWRHTQRAFNALQTETRFLREENSALREQINAHEALDEKNES</sequence>
<dbReference type="EMBL" id="OU963864">
    <property type="protein sequence ID" value="CAH0387080.1"/>
    <property type="molecule type" value="Genomic_DNA"/>
</dbReference>